<feature type="transmembrane region" description="Helical" evidence="8">
    <location>
        <begin position="121"/>
        <end position="140"/>
    </location>
</feature>
<feature type="transmembrane region" description="Helical" evidence="8">
    <location>
        <begin position="146"/>
        <end position="163"/>
    </location>
</feature>
<sequence>MFHHAWSTCKGGAACPARRVPPVSTPEAEPPAPQQAELPPRNRFGPDLRPLRYPAYRRLFLGGIPPAVGSMITTVAVQQQIFDITGSNALIGVASLVALVPLVAFGLLGGAIADTYDRRKLLMITSTGIAVCALGLWIQALAHSPSVVVIMALMAVQQGFFAVNQPTRSAVIPRLVPTELVPSANALGFTVFGFAVLGGPLLAGILLSVTSVAWLYAIEAIAVFAVLYAIFRLPPLPPLERTGKRASVLDGLRFLRTQPLILMTFVVDIIAMVAGMPRALFPDMAEQTFGGQPGGGWQLGLLNAGMAIGTLLGGLTSGWLSRVTRQGVAIVLAILLWGVAVILFGTTSLLWLAVFYLAVGGWADMVSATYRSSILQTAISDSMRGRMQGVFTVVVAGGPRLADLVHGLAADAWSTSAAVIGGGVLVIVGTVIAALLGRSLWRFDSRSVTPQNTVDRVE</sequence>
<organism evidence="10 11">
    <name type="scientific">Nakamurella aerolata</name>
    <dbReference type="NCBI Taxonomy" id="1656892"/>
    <lineage>
        <taxon>Bacteria</taxon>
        <taxon>Bacillati</taxon>
        <taxon>Actinomycetota</taxon>
        <taxon>Actinomycetes</taxon>
        <taxon>Nakamurellales</taxon>
        <taxon>Nakamurellaceae</taxon>
        <taxon>Nakamurella</taxon>
    </lineage>
</organism>
<feature type="transmembrane region" description="Helical" evidence="8">
    <location>
        <begin position="89"/>
        <end position="109"/>
    </location>
</feature>
<dbReference type="InterPro" id="IPR020846">
    <property type="entry name" value="MFS_dom"/>
</dbReference>
<feature type="transmembrane region" description="Helical" evidence="8">
    <location>
        <begin position="213"/>
        <end position="231"/>
    </location>
</feature>
<dbReference type="GO" id="GO:0005886">
    <property type="term" value="C:plasma membrane"/>
    <property type="evidence" value="ECO:0007669"/>
    <property type="project" value="UniProtKB-SubCell"/>
</dbReference>
<feature type="transmembrane region" description="Helical" evidence="8">
    <location>
        <begin position="260"/>
        <end position="281"/>
    </location>
</feature>
<comment type="caution">
    <text evidence="10">The sequence shown here is derived from an EMBL/GenBank/DDBJ whole genome shotgun (WGS) entry which is preliminary data.</text>
</comment>
<feature type="transmembrane region" description="Helical" evidence="8">
    <location>
        <begin position="301"/>
        <end position="320"/>
    </location>
</feature>
<evidence type="ECO:0000256" key="6">
    <source>
        <dbReference type="ARBA" id="ARBA00023136"/>
    </source>
</evidence>
<dbReference type="CDD" id="cd06173">
    <property type="entry name" value="MFS_MefA_like"/>
    <property type="match status" value="1"/>
</dbReference>
<dbReference type="SUPFAM" id="SSF103473">
    <property type="entry name" value="MFS general substrate transporter"/>
    <property type="match status" value="1"/>
</dbReference>
<keyword evidence="3" id="KW-1003">Cell membrane</keyword>
<dbReference type="AlphaFoldDB" id="A0A849AA30"/>
<dbReference type="Pfam" id="PF05977">
    <property type="entry name" value="MFS_3"/>
    <property type="match status" value="1"/>
</dbReference>
<dbReference type="EMBL" id="JABEND010000003">
    <property type="protein sequence ID" value="NNG35340.1"/>
    <property type="molecule type" value="Genomic_DNA"/>
</dbReference>
<keyword evidence="6 8" id="KW-0472">Membrane</keyword>
<evidence type="ECO:0000256" key="7">
    <source>
        <dbReference type="SAM" id="MobiDB-lite"/>
    </source>
</evidence>
<evidence type="ECO:0000256" key="2">
    <source>
        <dbReference type="ARBA" id="ARBA00022448"/>
    </source>
</evidence>
<dbReference type="InterPro" id="IPR036259">
    <property type="entry name" value="MFS_trans_sf"/>
</dbReference>
<protein>
    <submittedName>
        <fullName evidence="10">MFS transporter</fullName>
    </submittedName>
</protein>
<comment type="subcellular location">
    <subcellularLocation>
        <location evidence="1">Cell inner membrane</location>
        <topology evidence="1">Multi-pass membrane protein</topology>
    </subcellularLocation>
</comment>
<feature type="transmembrane region" description="Helical" evidence="8">
    <location>
        <begin position="327"/>
        <end position="344"/>
    </location>
</feature>
<proteinExistence type="predicted"/>
<keyword evidence="4 8" id="KW-0812">Transmembrane</keyword>
<keyword evidence="11" id="KW-1185">Reference proteome</keyword>
<keyword evidence="2" id="KW-0813">Transport</keyword>
<dbReference type="Proteomes" id="UP000562984">
    <property type="component" value="Unassembled WGS sequence"/>
</dbReference>
<keyword evidence="5 8" id="KW-1133">Transmembrane helix</keyword>
<evidence type="ECO:0000256" key="5">
    <source>
        <dbReference type="ARBA" id="ARBA00022989"/>
    </source>
</evidence>
<evidence type="ECO:0000259" key="9">
    <source>
        <dbReference type="PROSITE" id="PS50850"/>
    </source>
</evidence>
<evidence type="ECO:0000256" key="4">
    <source>
        <dbReference type="ARBA" id="ARBA00022692"/>
    </source>
</evidence>
<evidence type="ECO:0000256" key="8">
    <source>
        <dbReference type="SAM" id="Phobius"/>
    </source>
</evidence>
<feature type="region of interest" description="Disordered" evidence="7">
    <location>
        <begin position="1"/>
        <end position="46"/>
    </location>
</feature>
<dbReference type="GO" id="GO:0022857">
    <property type="term" value="F:transmembrane transporter activity"/>
    <property type="evidence" value="ECO:0007669"/>
    <property type="project" value="InterPro"/>
</dbReference>
<feature type="transmembrane region" description="Helical" evidence="8">
    <location>
        <begin position="415"/>
        <end position="436"/>
    </location>
</feature>
<evidence type="ECO:0000256" key="1">
    <source>
        <dbReference type="ARBA" id="ARBA00004429"/>
    </source>
</evidence>
<dbReference type="Gene3D" id="1.20.1250.20">
    <property type="entry name" value="MFS general substrate transporter like domains"/>
    <property type="match status" value="1"/>
</dbReference>
<evidence type="ECO:0000313" key="10">
    <source>
        <dbReference type="EMBL" id="NNG35340.1"/>
    </source>
</evidence>
<evidence type="ECO:0000313" key="11">
    <source>
        <dbReference type="Proteomes" id="UP000562984"/>
    </source>
</evidence>
<name>A0A849AA30_9ACTN</name>
<feature type="transmembrane region" description="Helical" evidence="8">
    <location>
        <begin position="59"/>
        <end position="77"/>
    </location>
</feature>
<feature type="transmembrane region" description="Helical" evidence="8">
    <location>
        <begin position="184"/>
        <end position="207"/>
    </location>
</feature>
<dbReference type="PANTHER" id="PTHR23513:SF9">
    <property type="entry name" value="ENTEROBACTIN EXPORTER ENTS"/>
    <property type="match status" value="1"/>
</dbReference>
<dbReference type="InterPro" id="IPR010290">
    <property type="entry name" value="TM_effector"/>
</dbReference>
<dbReference type="PROSITE" id="PS50850">
    <property type="entry name" value="MFS"/>
    <property type="match status" value="1"/>
</dbReference>
<reference evidence="10 11" key="1">
    <citation type="submission" date="2020-05" db="EMBL/GenBank/DDBJ databases">
        <title>Nakamurella sp. DB0629 isolated from air conditioner.</title>
        <authorList>
            <person name="Kim D.H."/>
            <person name="Kim D.-U."/>
        </authorList>
    </citation>
    <scope>NUCLEOTIDE SEQUENCE [LARGE SCALE GENOMIC DNA]</scope>
    <source>
        <strain evidence="10 11">DB0629</strain>
    </source>
</reference>
<accession>A0A849AA30</accession>
<evidence type="ECO:0000256" key="3">
    <source>
        <dbReference type="ARBA" id="ARBA00022475"/>
    </source>
</evidence>
<gene>
    <name evidence="10" type="ORF">HKD39_06360</name>
</gene>
<dbReference type="PANTHER" id="PTHR23513">
    <property type="entry name" value="INTEGRAL MEMBRANE EFFLUX PROTEIN-RELATED"/>
    <property type="match status" value="1"/>
</dbReference>
<feature type="domain" description="Major facilitator superfamily (MFS) profile" evidence="9">
    <location>
        <begin position="55"/>
        <end position="441"/>
    </location>
</feature>